<dbReference type="PANTHER" id="PTHR13799">
    <property type="entry name" value="NGG1 INTERACTING FACTOR 3"/>
    <property type="match status" value="1"/>
</dbReference>
<comment type="caution">
    <text evidence="3">The sequence shown here is derived from an EMBL/GenBank/DDBJ whole genome shotgun (WGS) entry which is preliminary data.</text>
</comment>
<sequence>MSIALTQLVQQINAWLNVEQFQDYCPNGLQVEGRDRVRRVVTGVTASQALIDRAVATQADAILVHHGYFWKGEAAPLIGYKGRRIKSLMQADISLLAYHLPLDEHPLWGNNQQLAIIMGWEVEGSMAGESWQYGLHGCLPTPLSAQQFADRLAQRLGQPPLHLAGHQRPLKRIAWCTGAAHAGLVRAAELGVDAYVTGEASEQSLHLARELGVDFFAAGHHATERGGVQALGQVLAEQLGLEVEFVDLPNPV</sequence>
<evidence type="ECO:0000313" key="3">
    <source>
        <dbReference type="EMBL" id="MFK7160966.1"/>
    </source>
</evidence>
<dbReference type="SUPFAM" id="SSF102705">
    <property type="entry name" value="NIF3 (NGG1p interacting factor 3)-like"/>
    <property type="match status" value="1"/>
</dbReference>
<accession>A0ABW8PXE7</accession>
<dbReference type="InterPro" id="IPR036069">
    <property type="entry name" value="DUF34/NIF3_sf"/>
</dbReference>
<comment type="similarity">
    <text evidence="1">Belongs to the GTP cyclohydrolase I type 2/NIF3 family.</text>
</comment>
<dbReference type="PANTHER" id="PTHR13799:SF14">
    <property type="entry name" value="GTP CYCLOHYDROLASE 1 TYPE 2 HOMOLOG"/>
    <property type="match status" value="1"/>
</dbReference>
<evidence type="ECO:0000313" key="4">
    <source>
        <dbReference type="Proteomes" id="UP001621714"/>
    </source>
</evidence>
<organism evidence="3 4">
    <name type="scientific">Marinospirillum alkalitolerans</name>
    <dbReference type="NCBI Taxonomy" id="3123374"/>
    <lineage>
        <taxon>Bacteria</taxon>
        <taxon>Pseudomonadati</taxon>
        <taxon>Pseudomonadota</taxon>
        <taxon>Gammaproteobacteria</taxon>
        <taxon>Oceanospirillales</taxon>
        <taxon>Oceanospirillaceae</taxon>
        <taxon>Marinospirillum</taxon>
    </lineage>
</organism>
<keyword evidence="4" id="KW-1185">Reference proteome</keyword>
<dbReference type="Gene3D" id="3.40.1390.30">
    <property type="entry name" value="NIF3 (NGG1p interacting factor 3)-like"/>
    <property type="match status" value="2"/>
</dbReference>
<dbReference type="InterPro" id="IPR002678">
    <property type="entry name" value="DUF34/NIF3"/>
</dbReference>
<gene>
    <name evidence="3" type="ORF">V6U78_07955</name>
</gene>
<protein>
    <submittedName>
        <fullName evidence="3">Nif3-like dinuclear metal center hexameric protein</fullName>
    </submittedName>
</protein>
<dbReference type="Pfam" id="PF01784">
    <property type="entry name" value="DUF34_NIF3"/>
    <property type="match status" value="1"/>
</dbReference>
<reference evidence="3 4" key="1">
    <citation type="submission" date="2024-02" db="EMBL/GenBank/DDBJ databases">
        <title>Marinospirillum sp. MEB 164 isolated from Lonar lake sediment.</title>
        <authorList>
            <person name="Joshi A."/>
            <person name="Thite S."/>
        </authorList>
    </citation>
    <scope>NUCLEOTIDE SEQUENCE [LARGE SCALE GENOMIC DNA]</scope>
    <source>
        <strain evidence="3 4">MEB164</strain>
    </source>
</reference>
<dbReference type="RefSeq" id="WP_405339190.1">
    <property type="nucleotide sequence ID" value="NZ_JBANFI010000004.1"/>
</dbReference>
<dbReference type="NCBIfam" id="TIGR00486">
    <property type="entry name" value="YbgI_SA1388"/>
    <property type="match status" value="1"/>
</dbReference>
<dbReference type="Proteomes" id="UP001621714">
    <property type="component" value="Unassembled WGS sequence"/>
</dbReference>
<evidence type="ECO:0000256" key="1">
    <source>
        <dbReference type="ARBA" id="ARBA00006964"/>
    </source>
</evidence>
<proteinExistence type="inferred from homology"/>
<name>A0ABW8PXE7_9GAMM</name>
<evidence type="ECO:0000256" key="2">
    <source>
        <dbReference type="ARBA" id="ARBA00022723"/>
    </source>
</evidence>
<dbReference type="EMBL" id="JBANFI010000004">
    <property type="protein sequence ID" value="MFK7160966.1"/>
    <property type="molecule type" value="Genomic_DNA"/>
</dbReference>
<keyword evidence="2" id="KW-0479">Metal-binding</keyword>